<feature type="transmembrane region" description="Helical" evidence="2">
    <location>
        <begin position="7"/>
        <end position="29"/>
    </location>
</feature>
<reference evidence="5" key="1">
    <citation type="submission" date="2019-07" db="EMBL/GenBank/DDBJ databases">
        <title>Bacillus alkalisoli sp. nov. isolated from saline soil.</title>
        <authorList>
            <person name="Sun J.-Q."/>
            <person name="Xu L."/>
        </authorList>
    </citation>
    <scope>NUCLEOTIDE SEQUENCE [LARGE SCALE GENOMIC DNA]</scope>
    <source>
        <strain evidence="5">M4U3P1</strain>
    </source>
</reference>
<dbReference type="InterPro" id="IPR003869">
    <property type="entry name" value="Polysac_CapD-like"/>
</dbReference>
<gene>
    <name evidence="4" type="ORF">FLK61_39030</name>
</gene>
<dbReference type="Pfam" id="PF02719">
    <property type="entry name" value="Polysacc_synt_2"/>
    <property type="match status" value="1"/>
</dbReference>
<evidence type="ECO:0000313" key="4">
    <source>
        <dbReference type="EMBL" id="QKS72611.1"/>
    </source>
</evidence>
<organism evidence="4 5">
    <name type="scientific">Paenalkalicoccus suaedae</name>
    <dbReference type="NCBI Taxonomy" id="2592382"/>
    <lineage>
        <taxon>Bacteria</taxon>
        <taxon>Bacillati</taxon>
        <taxon>Bacillota</taxon>
        <taxon>Bacilli</taxon>
        <taxon>Bacillales</taxon>
        <taxon>Bacillaceae</taxon>
        <taxon>Paenalkalicoccus</taxon>
    </lineage>
</organism>
<dbReference type="InterPro" id="IPR051203">
    <property type="entry name" value="Polysaccharide_Synthase-Rel"/>
</dbReference>
<comment type="similarity">
    <text evidence="1">Belongs to the polysaccharide synthase family.</text>
</comment>
<sequence length="606" mass="67959">MSYKTRLSLLISIDSFIVMFSIFIGYWLIMPNAQIVTTALLLSSVALFVFHHIFAHLFKLYKRVWQYASIKELSAIFMAVSFSIAALGIFQLVAFQTIFSRTLLITWMLHILFIGASRFSWRLYRDTQLRVDHTKKRTLIIGAGNGGMIVARQLLNSDTSELRPVAFIDDASSKQQLEIMGVPVVGQMEDLLSIVETKVIDHIIIAIPSLSKTELNNIFSLCSETKIRTQIMPSMEDLMSGRVNVNQIRDVQVEDLLGRDPVELDQRKIGARLSNKKVLVTGAGGSIGSEVCRQIAKFKPKQLLLLGHGENSIYAIEMELRTLYPEMDISPVIADVQDETRMYEVMEMFKPDSVYHAAAHKHVPLMERNPHEAIKNNVIGTRNVAEAASAAGVDSFVMISTDKAVNPTSVMGASKRIAEMVVQYMDRRSTTKFVAVRFGNVLGSRGSVIPLFKKQIEVGGPVTVTDPEMVRYFMTIPEASRLVLQAGALAEGGETFVLDMGEPVKIVDLAKNLIRLSGFSERDIPIKYTGMRPGEKLFEELLGENEVHSEQIYPMIYRGKTPPVNMSVIDRLIEEFGYMESDRLRQHVLDIAHFREKHLVAVTGAK</sequence>
<evidence type="ECO:0000313" key="5">
    <source>
        <dbReference type="Proteomes" id="UP000318138"/>
    </source>
</evidence>
<dbReference type="CDD" id="cd05237">
    <property type="entry name" value="UDP_invert_4-6DH_SDR_e"/>
    <property type="match status" value="1"/>
</dbReference>
<evidence type="ECO:0000256" key="1">
    <source>
        <dbReference type="ARBA" id="ARBA00007430"/>
    </source>
</evidence>
<dbReference type="SUPFAM" id="SSF51735">
    <property type="entry name" value="NAD(P)-binding Rossmann-fold domains"/>
    <property type="match status" value="2"/>
</dbReference>
<keyword evidence="2" id="KW-0472">Membrane</keyword>
<dbReference type="Proteomes" id="UP000318138">
    <property type="component" value="Chromosome"/>
</dbReference>
<evidence type="ECO:0000256" key="2">
    <source>
        <dbReference type="SAM" id="Phobius"/>
    </source>
</evidence>
<dbReference type="RefSeq" id="WP_176010584.1">
    <property type="nucleotide sequence ID" value="NZ_CP041372.2"/>
</dbReference>
<dbReference type="Gene3D" id="3.40.50.720">
    <property type="entry name" value="NAD(P)-binding Rossmann-like Domain"/>
    <property type="match status" value="2"/>
</dbReference>
<accession>A0A859FHQ4</accession>
<dbReference type="KEGG" id="psua:FLK61_39030"/>
<dbReference type="PANTHER" id="PTHR43318">
    <property type="entry name" value="UDP-N-ACETYLGLUCOSAMINE 4,6-DEHYDRATASE"/>
    <property type="match status" value="1"/>
</dbReference>
<keyword evidence="2" id="KW-0812">Transmembrane</keyword>
<dbReference type="PANTHER" id="PTHR43318:SF1">
    <property type="entry name" value="POLYSACCHARIDE BIOSYNTHESIS PROTEIN EPSC-RELATED"/>
    <property type="match status" value="1"/>
</dbReference>
<feature type="transmembrane region" description="Helical" evidence="2">
    <location>
        <begin position="35"/>
        <end position="61"/>
    </location>
</feature>
<dbReference type="InterPro" id="IPR036291">
    <property type="entry name" value="NAD(P)-bd_dom_sf"/>
</dbReference>
<proteinExistence type="inferred from homology"/>
<feature type="transmembrane region" description="Helical" evidence="2">
    <location>
        <begin position="73"/>
        <end position="92"/>
    </location>
</feature>
<dbReference type="AlphaFoldDB" id="A0A859FHQ4"/>
<dbReference type="EMBL" id="CP041372">
    <property type="protein sequence ID" value="QKS72611.1"/>
    <property type="molecule type" value="Genomic_DNA"/>
</dbReference>
<keyword evidence="2" id="KW-1133">Transmembrane helix</keyword>
<name>A0A859FHQ4_9BACI</name>
<feature type="domain" description="Polysaccharide biosynthesis protein CapD-like" evidence="3">
    <location>
        <begin position="278"/>
        <end position="559"/>
    </location>
</feature>
<evidence type="ECO:0000259" key="3">
    <source>
        <dbReference type="Pfam" id="PF02719"/>
    </source>
</evidence>
<keyword evidence="5" id="KW-1185">Reference proteome</keyword>
<dbReference type="Pfam" id="PF13727">
    <property type="entry name" value="CoA_binding_3"/>
    <property type="match status" value="1"/>
</dbReference>
<protein>
    <submittedName>
        <fullName evidence="4">Polysaccharide biosynthesis protein</fullName>
    </submittedName>
</protein>